<dbReference type="EMBL" id="JH600070">
    <property type="protein sequence ID" value="EIJ42587.1"/>
    <property type="molecule type" value="Genomic_DNA"/>
</dbReference>
<dbReference type="InterPro" id="IPR032828">
    <property type="entry name" value="PolyA_RNA-bd"/>
</dbReference>
<feature type="region of interest" description="Disordered" evidence="9">
    <location>
        <begin position="468"/>
        <end position="502"/>
    </location>
</feature>
<keyword evidence="3 7" id="KW-0547">Nucleotide-binding</keyword>
<evidence type="ECO:0000256" key="2">
    <source>
        <dbReference type="ARBA" id="ARBA00022679"/>
    </source>
</evidence>
<evidence type="ECO:0000313" key="14">
    <source>
        <dbReference type="Proteomes" id="UP000005744"/>
    </source>
</evidence>
<feature type="domain" description="Poly A polymerase head" evidence="10">
    <location>
        <begin position="73"/>
        <end position="203"/>
    </location>
</feature>
<gene>
    <name evidence="7" type="primary">pcnB</name>
    <name evidence="13" type="ORF">BegalDRAFT_1709</name>
</gene>
<dbReference type="OrthoDB" id="9805698at2"/>
<evidence type="ECO:0000256" key="7">
    <source>
        <dbReference type="HAMAP-Rule" id="MF_00957"/>
    </source>
</evidence>
<dbReference type="SUPFAM" id="SSF81891">
    <property type="entry name" value="Poly A polymerase C-terminal region-like"/>
    <property type="match status" value="1"/>
</dbReference>
<reference evidence="13 14" key="1">
    <citation type="submission" date="2011-11" db="EMBL/GenBank/DDBJ databases">
        <title>Improved High-Quality Draft sequence of Beggiatoa alba B18lD.</title>
        <authorList>
            <consortium name="US DOE Joint Genome Institute"/>
            <person name="Lucas S."/>
            <person name="Han J."/>
            <person name="Lapidus A."/>
            <person name="Cheng J.-F."/>
            <person name="Goodwin L."/>
            <person name="Pitluck S."/>
            <person name="Peters L."/>
            <person name="Mikhailova N."/>
            <person name="Held B."/>
            <person name="Detter J.C."/>
            <person name="Han C."/>
            <person name="Tapia R."/>
            <person name="Land M."/>
            <person name="Hauser L."/>
            <person name="Kyrpides N."/>
            <person name="Ivanova N."/>
            <person name="Pagani I."/>
            <person name="Samuel K."/>
            <person name="Teske A."/>
            <person name="Mueller J."/>
            <person name="Woyke T."/>
        </authorList>
    </citation>
    <scope>NUCLEOTIDE SEQUENCE [LARGE SCALE GENOMIC DNA]</scope>
    <source>
        <strain evidence="13 14">B18LD</strain>
    </source>
</reference>
<dbReference type="InterPro" id="IPR052191">
    <property type="entry name" value="tRNA_ntf/polyA_polymerase_I"/>
</dbReference>
<comment type="catalytic activity">
    <reaction evidence="7">
        <text>RNA(n) + ATP = RNA(n)-3'-adenine ribonucleotide + diphosphate</text>
        <dbReference type="Rhea" id="RHEA:11332"/>
        <dbReference type="Rhea" id="RHEA-COMP:14527"/>
        <dbReference type="Rhea" id="RHEA-COMP:17347"/>
        <dbReference type="ChEBI" id="CHEBI:30616"/>
        <dbReference type="ChEBI" id="CHEBI:33019"/>
        <dbReference type="ChEBI" id="CHEBI:140395"/>
        <dbReference type="ChEBI" id="CHEBI:173115"/>
        <dbReference type="EC" id="2.7.7.19"/>
    </reaction>
</comment>
<comment type="function">
    <text evidence="7">Adds poly(A) tail to the 3' end of many RNAs, which usually targets these RNAs for decay. Plays a significant role in the global control of gene expression, through influencing the rate of transcript degradation, and in the general RNA quality control.</text>
</comment>
<dbReference type="InterPro" id="IPR043519">
    <property type="entry name" value="NT_sf"/>
</dbReference>
<evidence type="ECO:0000256" key="1">
    <source>
        <dbReference type="ARBA" id="ARBA00022664"/>
    </source>
</evidence>
<keyword evidence="1 7" id="KW-0507">mRNA processing</keyword>
<evidence type="ECO:0000256" key="3">
    <source>
        <dbReference type="ARBA" id="ARBA00022741"/>
    </source>
</evidence>
<feature type="domain" description="tRNA nucleotidyltransferase/poly(A) polymerase RNA and SrmB- binding" evidence="12">
    <location>
        <begin position="230"/>
        <end position="291"/>
    </location>
</feature>
<dbReference type="PANTHER" id="PTHR43051:SF1">
    <property type="entry name" value="POLYNUCLEOTIDE ADENYLYLTRANSFERASE FAMILY PROTEIN"/>
    <property type="match status" value="1"/>
</dbReference>
<dbReference type="InterPro" id="IPR010206">
    <property type="entry name" value="PolA_pol_I"/>
</dbReference>
<dbReference type="SUPFAM" id="SSF81301">
    <property type="entry name" value="Nucleotidyltransferase"/>
    <property type="match status" value="1"/>
</dbReference>
<keyword evidence="5 7" id="KW-0694">RNA-binding</keyword>
<feature type="compositionally biased region" description="Basic and acidic residues" evidence="9">
    <location>
        <begin position="492"/>
        <end position="502"/>
    </location>
</feature>
<feature type="compositionally biased region" description="Basic residues" evidence="9">
    <location>
        <begin position="474"/>
        <end position="491"/>
    </location>
</feature>
<evidence type="ECO:0000313" key="13">
    <source>
        <dbReference type="EMBL" id="EIJ42587.1"/>
    </source>
</evidence>
<feature type="active site" evidence="7">
    <location>
        <position position="91"/>
    </location>
</feature>
<dbReference type="GO" id="GO:0006397">
    <property type="term" value="P:mRNA processing"/>
    <property type="evidence" value="ECO:0007669"/>
    <property type="project" value="UniProtKB-KW"/>
</dbReference>
<feature type="domain" description="Polymerase A arginine-rich C-terminal" evidence="11">
    <location>
        <begin position="345"/>
        <end position="438"/>
    </location>
</feature>
<feature type="active site" evidence="7">
    <location>
        <position position="93"/>
    </location>
</feature>
<dbReference type="HAMAP" id="MF_00957">
    <property type="entry name" value="PolyA_pol"/>
    <property type="match status" value="1"/>
</dbReference>
<proteinExistence type="inferred from homology"/>
<evidence type="ECO:0000256" key="8">
    <source>
        <dbReference type="RuleBase" id="RU003953"/>
    </source>
</evidence>
<evidence type="ECO:0000256" key="4">
    <source>
        <dbReference type="ARBA" id="ARBA00022840"/>
    </source>
</evidence>
<dbReference type="Pfam" id="PF01743">
    <property type="entry name" value="PolyA_pol"/>
    <property type="match status" value="1"/>
</dbReference>
<comment type="similarity">
    <text evidence="7 8">Belongs to the tRNA nucleotidyltransferase/poly(A) polymerase family.</text>
</comment>
<evidence type="ECO:0000259" key="10">
    <source>
        <dbReference type="Pfam" id="PF01743"/>
    </source>
</evidence>
<dbReference type="EC" id="2.7.7.19" evidence="7"/>
<evidence type="ECO:0000259" key="11">
    <source>
        <dbReference type="Pfam" id="PF12626"/>
    </source>
</evidence>
<dbReference type="AlphaFoldDB" id="I3CG44"/>
<dbReference type="InterPro" id="IPR025866">
    <property type="entry name" value="PolyA_pol_arg_C_dom"/>
</dbReference>
<organism evidence="13 14">
    <name type="scientific">Beggiatoa alba B18LD</name>
    <dbReference type="NCBI Taxonomy" id="395493"/>
    <lineage>
        <taxon>Bacteria</taxon>
        <taxon>Pseudomonadati</taxon>
        <taxon>Pseudomonadota</taxon>
        <taxon>Gammaproteobacteria</taxon>
        <taxon>Thiotrichales</taxon>
        <taxon>Thiotrichaceae</taxon>
        <taxon>Beggiatoa</taxon>
    </lineage>
</organism>
<name>I3CG44_9GAMM</name>
<evidence type="ECO:0000259" key="12">
    <source>
        <dbReference type="Pfam" id="PF12627"/>
    </source>
</evidence>
<protein>
    <recommendedName>
        <fullName evidence="7">Poly(A) polymerase I</fullName>
        <shortName evidence="7">PAP I</shortName>
        <ecNumber evidence="7">2.7.7.19</ecNumber>
    </recommendedName>
</protein>
<dbReference type="eggNOG" id="COG0617">
    <property type="taxonomic scope" value="Bacteria"/>
</dbReference>
<dbReference type="NCBIfam" id="TIGR01942">
    <property type="entry name" value="pcnB"/>
    <property type="match status" value="1"/>
</dbReference>
<dbReference type="PANTHER" id="PTHR43051">
    <property type="entry name" value="POLYNUCLEOTIDE ADENYLYLTRANSFERASE FAMILY PROTEIN"/>
    <property type="match status" value="1"/>
</dbReference>
<accession>I3CG44</accession>
<dbReference type="GO" id="GO:0003723">
    <property type="term" value="F:RNA binding"/>
    <property type="evidence" value="ECO:0007669"/>
    <property type="project" value="UniProtKB-UniRule"/>
</dbReference>
<dbReference type="GO" id="GO:1990817">
    <property type="term" value="F:poly(A) RNA polymerase activity"/>
    <property type="evidence" value="ECO:0007669"/>
    <property type="project" value="UniProtKB-UniRule"/>
</dbReference>
<dbReference type="GO" id="GO:0005524">
    <property type="term" value="F:ATP binding"/>
    <property type="evidence" value="ECO:0007669"/>
    <property type="project" value="UniProtKB-UniRule"/>
</dbReference>
<dbReference type="Proteomes" id="UP000005744">
    <property type="component" value="Unassembled WGS sequence"/>
</dbReference>
<dbReference type="HOGENOM" id="CLU_015961_0_0_6"/>
<dbReference type="Gene3D" id="3.30.460.10">
    <property type="entry name" value="Beta Polymerase, domain 2"/>
    <property type="match status" value="1"/>
</dbReference>
<evidence type="ECO:0000256" key="6">
    <source>
        <dbReference type="ARBA" id="ARBA00023163"/>
    </source>
</evidence>
<feature type="active site" evidence="7">
    <location>
        <position position="172"/>
    </location>
</feature>
<keyword evidence="6 7" id="KW-0804">Transcription</keyword>
<dbReference type="Pfam" id="PF12626">
    <property type="entry name" value="PolyA_pol_arg_C"/>
    <property type="match status" value="1"/>
</dbReference>
<dbReference type="CDD" id="cd05398">
    <property type="entry name" value="NT_ClassII-CCAase"/>
    <property type="match status" value="1"/>
</dbReference>
<sequence length="502" mass="57619">MTPYKRLVDGIKKILKSFEPSEVKPQTAISTIVDTQTSTPVRIPRSAHTLSRKHISKSALKVLYQLQSAGFQAYIVGGGVRDVLLGKQPKDFDVVTNALPEQVKGVFRNCRLIGRRFVLAHVYFGQEIVEVATFRASHHHQSEGNERVIEDGRIVRDNMYGTTVDEDANRRDFTFNALYYDISDFSILDYAKGMADLEAGIVRLIGDPMLRYQEDPVRMLRAVRFAAKLDFTIEASAAEPIPQLGGLLADVPSARLYDEVLKLFLSGHGLKSFRYLRQYHLFEHLFQQTHDCMLENPKVLAMIEQVLSNTDERVAKQQSVNPAFLFAALLWSPILHVLPYHREEGLSEQDCLINAIQRVMNKQVKQVAIPKRISVTMQEIWLMQPRLLQRKNKRKRLLLIEHPRFRAAYDFLALRGVLDEEAREGADWWTQVLKNEAQPIVNAHAPALPHVAEETPVDLEKEELATGQITTHHPNIHKQPHHNRRKRRFYRRKNDNPSHTES</sequence>
<dbReference type="FunFam" id="3.30.460.10:FF:000035">
    <property type="entry name" value="Poly(A) polymerase I"/>
    <property type="match status" value="1"/>
</dbReference>
<dbReference type="STRING" id="395493.BegalDRAFT_1709"/>
<dbReference type="InterPro" id="IPR002646">
    <property type="entry name" value="PolA_pol_head_dom"/>
</dbReference>
<dbReference type="GO" id="GO:0043633">
    <property type="term" value="P:polyadenylation-dependent RNA catabolic process"/>
    <property type="evidence" value="ECO:0007669"/>
    <property type="project" value="InterPro"/>
</dbReference>
<evidence type="ECO:0000256" key="5">
    <source>
        <dbReference type="ARBA" id="ARBA00022884"/>
    </source>
</evidence>
<keyword evidence="14" id="KW-1185">Reference proteome</keyword>
<keyword evidence="2 7" id="KW-0808">Transferase</keyword>
<dbReference type="RefSeq" id="WP_002685663.1">
    <property type="nucleotide sequence ID" value="NZ_JH600070.1"/>
</dbReference>
<dbReference type="Pfam" id="PF12627">
    <property type="entry name" value="PolyA_pol_RNAbd"/>
    <property type="match status" value="1"/>
</dbReference>
<keyword evidence="4 7" id="KW-0067">ATP-binding</keyword>
<dbReference type="Gene3D" id="1.10.3090.10">
    <property type="entry name" value="cca-adding enzyme, domain 2"/>
    <property type="match status" value="1"/>
</dbReference>
<evidence type="ECO:0000256" key="9">
    <source>
        <dbReference type="SAM" id="MobiDB-lite"/>
    </source>
</evidence>